<evidence type="ECO:0008006" key="5">
    <source>
        <dbReference type="Google" id="ProtNLM"/>
    </source>
</evidence>
<evidence type="ECO:0000259" key="2">
    <source>
        <dbReference type="Pfam" id="PF14028"/>
    </source>
</evidence>
<dbReference type="InterPro" id="IPR023809">
    <property type="entry name" value="Thiopep_bacteriocin_synth_dom"/>
</dbReference>
<reference evidence="3 4" key="1">
    <citation type="submission" date="2019-05" db="EMBL/GenBank/DDBJ databases">
        <authorList>
            <person name="Qu J.-H."/>
        </authorList>
    </citation>
    <scope>NUCLEOTIDE SEQUENCE [LARGE SCALE GENOMIC DNA]</scope>
    <source>
        <strain evidence="3 4">Z12</strain>
    </source>
</reference>
<dbReference type="AlphaFoldDB" id="A0A5R9K6M7"/>
<accession>A0A5R9K6M7</accession>
<feature type="domain" description="Lantibiotic dehydratase N-terminal" evidence="1">
    <location>
        <begin position="45"/>
        <end position="695"/>
    </location>
</feature>
<comment type="caution">
    <text evidence="3">The sequence shown here is derived from an EMBL/GenBank/DDBJ whole genome shotgun (WGS) entry which is preliminary data.</text>
</comment>
<dbReference type="Proteomes" id="UP000309788">
    <property type="component" value="Unassembled WGS sequence"/>
</dbReference>
<protein>
    <recommendedName>
        <fullName evidence="5">Lantibiotic dehydratase</fullName>
    </recommendedName>
</protein>
<name>A0A5R9K6M7_9BACT</name>
<dbReference type="OrthoDB" id="1273722at2"/>
<dbReference type="RefSeq" id="WP_138283494.1">
    <property type="nucleotide sequence ID" value="NZ_BMGE01000004.1"/>
</dbReference>
<keyword evidence="4" id="KW-1185">Reference proteome</keyword>
<organism evidence="3 4">
    <name type="scientific">Dyadobacter sediminis</name>
    <dbReference type="NCBI Taxonomy" id="1493691"/>
    <lineage>
        <taxon>Bacteria</taxon>
        <taxon>Pseudomonadati</taxon>
        <taxon>Bacteroidota</taxon>
        <taxon>Cytophagia</taxon>
        <taxon>Cytophagales</taxon>
        <taxon>Spirosomataceae</taxon>
        <taxon>Dyadobacter</taxon>
    </lineage>
</organism>
<dbReference type="NCBIfam" id="TIGR03891">
    <property type="entry name" value="thiopep_ocin"/>
    <property type="match status" value="1"/>
</dbReference>
<evidence type="ECO:0000259" key="1">
    <source>
        <dbReference type="Pfam" id="PF04738"/>
    </source>
</evidence>
<proteinExistence type="predicted"/>
<evidence type="ECO:0000313" key="4">
    <source>
        <dbReference type="Proteomes" id="UP000309788"/>
    </source>
</evidence>
<sequence length="1053" mass="121504">MAILSQGFFLLRRPQLPLDVFYDFNTRVNNQPELFEHEIIRFFSQPAILEAIYVASPELYDSFTGLLEGRVKTGIDKLLKTLYKYLVRMTSRSTPYGLFAGCTMGQLGDQTSIVFNDNEPYYTHARLDMNYVAEMTTGLLKKSNIRSQLKFFINTSLYRIGDTYRYVESFLKNKKRMYILASVEASMYIDMVLSVARQGASINELASCIISGDISREEAEEYVNAIIDAQILVSELEATVSGEEFFHTIIGKLEGLQGTDDDVFQLKKIAGLLQSQERGISKYKDVESVIASHFVTTGSKDLIQTDLFYKTKSCTLNEQVISSLTNEYKNIEILGHRNPQPEMEQFKKSFFEKYEYREMPLLEVLDNETGIGYGKVTGGKADNLPLLDEMQLPGIVKPLSTEWSALVKFREKIYQQAIAEGAHSISLTDAMLAELRKDMPLTRTAPDSFYLFGNLISDSQEDVDNGNFKFAFQAMGGPSGLKLIGRFCHGNEELTKWVKKAINEEEALHKDVIFAEIAHLPEARVGNVLMRPHFREFEIPYLAGSSLPEEKQIIPDDLMVSISGSGEVILRSKRLNRRVIPRLTNAHNFGIGLPVYRFLCELAYQVDHQYFSWNWNFLSSNIFLPRVEYKHWILCRATWNFEKGLFSKLLGKDVSHVREWHALRQAYRIPRFVQLRQGDSEFLIDGDSSISIQILCDSMRKYGKITLTEFLEGTENTVIGGYKERYVSEILVPLLHKDETEPALQPAEVRTIRHDEVRRNFMAGSEWLYVKIYAGTKTADRLLTSVIKPFADSLLADKMIEKWFFLRFADSDDHIRLRFYNGKQPDFWHIVLTALNTLMDPLIDNGMVQKVQIDTYKRELERYGRHAYEEVESIFFADSQATVSFLDMLSGDEGERYRWLVGLRGVDMLLDDLNFILEDKKKLMDSLQEHFFQEFHGNTQLTVQLNDKYRTHNKDIQSFLNPSDDEKNGIADVIILLEERSSRIRASMTVLLPAMEIPMRNFASSLIHMFLNRLFVSRQRVHELVIYHYLKKYYESKLARNKNKIVKDILEKQ</sequence>
<gene>
    <name evidence="3" type="ORF">FEM55_22090</name>
</gene>
<dbReference type="Pfam" id="PF04738">
    <property type="entry name" value="Lant_dehydr_N"/>
    <property type="match status" value="1"/>
</dbReference>
<dbReference type="Pfam" id="PF14028">
    <property type="entry name" value="Lant_dehydr_C"/>
    <property type="match status" value="1"/>
</dbReference>
<dbReference type="EMBL" id="VCEI01000030">
    <property type="protein sequence ID" value="TLU89434.1"/>
    <property type="molecule type" value="Genomic_DNA"/>
</dbReference>
<feature type="domain" description="Thiopeptide-type bacteriocin biosynthesis" evidence="2">
    <location>
        <begin position="767"/>
        <end position="1034"/>
    </location>
</feature>
<dbReference type="InterPro" id="IPR006827">
    <property type="entry name" value="Lant_deHydtase_N"/>
</dbReference>
<evidence type="ECO:0000313" key="3">
    <source>
        <dbReference type="EMBL" id="TLU89434.1"/>
    </source>
</evidence>